<reference evidence="1" key="1">
    <citation type="submission" date="2014-11" db="EMBL/GenBank/DDBJ databases">
        <authorList>
            <person name="Amaro Gonzalez C."/>
        </authorList>
    </citation>
    <scope>NUCLEOTIDE SEQUENCE</scope>
</reference>
<protein>
    <submittedName>
        <fullName evidence="1">Uncharacterized protein</fullName>
    </submittedName>
</protein>
<organism evidence="1">
    <name type="scientific">Anguilla anguilla</name>
    <name type="common">European freshwater eel</name>
    <name type="synonym">Muraena anguilla</name>
    <dbReference type="NCBI Taxonomy" id="7936"/>
    <lineage>
        <taxon>Eukaryota</taxon>
        <taxon>Metazoa</taxon>
        <taxon>Chordata</taxon>
        <taxon>Craniata</taxon>
        <taxon>Vertebrata</taxon>
        <taxon>Euteleostomi</taxon>
        <taxon>Actinopterygii</taxon>
        <taxon>Neopterygii</taxon>
        <taxon>Teleostei</taxon>
        <taxon>Anguilliformes</taxon>
        <taxon>Anguillidae</taxon>
        <taxon>Anguilla</taxon>
    </lineage>
</organism>
<proteinExistence type="predicted"/>
<evidence type="ECO:0000313" key="1">
    <source>
        <dbReference type="EMBL" id="JAH29461.1"/>
    </source>
</evidence>
<accession>A0A0E9RJY4</accession>
<dbReference type="EMBL" id="GBXM01079116">
    <property type="protein sequence ID" value="JAH29461.1"/>
    <property type="molecule type" value="Transcribed_RNA"/>
</dbReference>
<name>A0A0E9RJY4_ANGAN</name>
<reference evidence="1" key="2">
    <citation type="journal article" date="2015" name="Fish Shellfish Immunol.">
        <title>Early steps in the European eel (Anguilla anguilla)-Vibrio vulnificus interaction in the gills: Role of the RtxA13 toxin.</title>
        <authorList>
            <person name="Callol A."/>
            <person name="Pajuelo D."/>
            <person name="Ebbesson L."/>
            <person name="Teles M."/>
            <person name="MacKenzie S."/>
            <person name="Amaro C."/>
        </authorList>
    </citation>
    <scope>NUCLEOTIDE SEQUENCE</scope>
</reference>
<sequence length="44" mass="5011">MDVRKNKTLFSRYDDQSTHAVKNDHGSLVAGHCRPAYSLPVYCE</sequence>
<dbReference type="AlphaFoldDB" id="A0A0E9RJY4"/>